<dbReference type="EMBL" id="JBHSLA010000003">
    <property type="protein sequence ID" value="MFC5195506.1"/>
    <property type="molecule type" value="Genomic_DNA"/>
</dbReference>
<organism evidence="2 3">
    <name type="scientific">Bizionia hallyeonensis</name>
    <dbReference type="NCBI Taxonomy" id="1123757"/>
    <lineage>
        <taxon>Bacteria</taxon>
        <taxon>Pseudomonadati</taxon>
        <taxon>Bacteroidota</taxon>
        <taxon>Flavobacteriia</taxon>
        <taxon>Flavobacteriales</taxon>
        <taxon>Flavobacteriaceae</taxon>
        <taxon>Bizionia</taxon>
    </lineage>
</organism>
<sequence length="141" mass="16160">MNFKTLIISSLFAFVCFNFVQAQQPSTKVREKFETYRDSLKQVTYNYTFPVFGQGAYNKGFDIPYPVGIMGNFMFMEQGITVDNLQLGLDTRLINIGLTPVNFIQFGNNVNTSYTVNVRPDVWVFPFLNVYGIFGYGHSRT</sequence>
<dbReference type="RefSeq" id="WP_376860376.1">
    <property type="nucleotide sequence ID" value="NZ_JBHSLA010000003.1"/>
</dbReference>
<keyword evidence="1" id="KW-0732">Signal</keyword>
<evidence type="ECO:0000313" key="3">
    <source>
        <dbReference type="Proteomes" id="UP001596162"/>
    </source>
</evidence>
<protein>
    <recommendedName>
        <fullName evidence="4">Outer membrane protein beta-barrel domain-containing protein</fullName>
    </recommendedName>
</protein>
<evidence type="ECO:0000256" key="1">
    <source>
        <dbReference type="SAM" id="SignalP"/>
    </source>
</evidence>
<name>A0ABW0C705_9FLAO</name>
<feature type="signal peptide" evidence="1">
    <location>
        <begin position="1"/>
        <end position="22"/>
    </location>
</feature>
<feature type="chain" id="PRO_5046006608" description="Outer membrane protein beta-barrel domain-containing protein" evidence="1">
    <location>
        <begin position="23"/>
        <end position="141"/>
    </location>
</feature>
<proteinExistence type="predicted"/>
<reference evidence="3" key="1">
    <citation type="journal article" date="2019" name="Int. J. Syst. Evol. Microbiol.">
        <title>The Global Catalogue of Microorganisms (GCM) 10K type strain sequencing project: providing services to taxonomists for standard genome sequencing and annotation.</title>
        <authorList>
            <consortium name="The Broad Institute Genomics Platform"/>
            <consortium name="The Broad Institute Genome Sequencing Center for Infectious Disease"/>
            <person name="Wu L."/>
            <person name="Ma J."/>
        </authorList>
    </citation>
    <scope>NUCLEOTIDE SEQUENCE [LARGE SCALE GENOMIC DNA]</scope>
    <source>
        <strain evidence="3">JCM 17978</strain>
    </source>
</reference>
<comment type="caution">
    <text evidence="2">The sequence shown here is derived from an EMBL/GenBank/DDBJ whole genome shotgun (WGS) entry which is preliminary data.</text>
</comment>
<keyword evidence="3" id="KW-1185">Reference proteome</keyword>
<evidence type="ECO:0008006" key="4">
    <source>
        <dbReference type="Google" id="ProtNLM"/>
    </source>
</evidence>
<accession>A0ABW0C705</accession>
<gene>
    <name evidence="2" type="ORF">ACFPH8_09220</name>
</gene>
<evidence type="ECO:0000313" key="2">
    <source>
        <dbReference type="EMBL" id="MFC5195506.1"/>
    </source>
</evidence>
<dbReference type="Proteomes" id="UP001596162">
    <property type="component" value="Unassembled WGS sequence"/>
</dbReference>